<evidence type="ECO:0008006" key="4">
    <source>
        <dbReference type="Google" id="ProtNLM"/>
    </source>
</evidence>
<comment type="caution">
    <text evidence="2">The sequence shown here is derived from an EMBL/GenBank/DDBJ whole genome shotgun (WGS) entry which is preliminary data.</text>
</comment>
<organism evidence="2 3">
    <name type="scientific">Chitinophaga cymbidii</name>
    <dbReference type="NCBI Taxonomy" id="1096750"/>
    <lineage>
        <taxon>Bacteria</taxon>
        <taxon>Pseudomonadati</taxon>
        <taxon>Bacteroidota</taxon>
        <taxon>Chitinophagia</taxon>
        <taxon>Chitinophagales</taxon>
        <taxon>Chitinophagaceae</taxon>
        <taxon>Chitinophaga</taxon>
    </lineage>
</organism>
<keyword evidence="1" id="KW-0732">Signal</keyword>
<dbReference type="AlphaFoldDB" id="A0A512RPY8"/>
<feature type="signal peptide" evidence="1">
    <location>
        <begin position="1"/>
        <end position="21"/>
    </location>
</feature>
<proteinExistence type="predicted"/>
<reference evidence="2 3" key="1">
    <citation type="submission" date="2019-07" db="EMBL/GenBank/DDBJ databases">
        <title>Whole genome shotgun sequence of Chitinophaga cymbidii NBRC 109752.</title>
        <authorList>
            <person name="Hosoyama A."/>
            <person name="Uohara A."/>
            <person name="Ohji S."/>
            <person name="Ichikawa N."/>
        </authorList>
    </citation>
    <scope>NUCLEOTIDE SEQUENCE [LARGE SCALE GENOMIC DNA]</scope>
    <source>
        <strain evidence="2 3">NBRC 109752</strain>
    </source>
</reference>
<dbReference type="EMBL" id="BKAU01000005">
    <property type="protein sequence ID" value="GEP97759.1"/>
    <property type="molecule type" value="Genomic_DNA"/>
</dbReference>
<dbReference type="RefSeq" id="WP_222614459.1">
    <property type="nucleotide sequence ID" value="NZ_BKAU01000005.1"/>
</dbReference>
<keyword evidence="3" id="KW-1185">Reference proteome</keyword>
<feature type="chain" id="PRO_5021952412" description="Rhodanese domain-containing protein" evidence="1">
    <location>
        <begin position="22"/>
        <end position="144"/>
    </location>
</feature>
<gene>
    <name evidence="2" type="ORF">CCY01nite_40190</name>
</gene>
<dbReference type="Proteomes" id="UP000321436">
    <property type="component" value="Unassembled WGS sequence"/>
</dbReference>
<protein>
    <recommendedName>
        <fullName evidence="4">Rhodanese domain-containing protein</fullName>
    </recommendedName>
</protein>
<dbReference type="InterPro" id="IPR036873">
    <property type="entry name" value="Rhodanese-like_dom_sf"/>
</dbReference>
<accession>A0A512RPY8</accession>
<name>A0A512RPY8_9BACT</name>
<evidence type="ECO:0000313" key="3">
    <source>
        <dbReference type="Proteomes" id="UP000321436"/>
    </source>
</evidence>
<sequence length="144" mass="15887">MPKTILLAWIAIAMLSFGAKAQQQEPWNSNQLVRPSDLAAKIQKGQADNLLIVNIGPDAVIKGSVDIGPGQDAENIAKLKAHLKSVPKYKEVILYCGCCPFSKCPNIRPTFKTLAEMGFVNRKLLDIPKNIKVDWLDKGYPVNE</sequence>
<evidence type="ECO:0000256" key="1">
    <source>
        <dbReference type="SAM" id="SignalP"/>
    </source>
</evidence>
<dbReference type="SUPFAM" id="SSF52821">
    <property type="entry name" value="Rhodanese/Cell cycle control phosphatase"/>
    <property type="match status" value="1"/>
</dbReference>
<evidence type="ECO:0000313" key="2">
    <source>
        <dbReference type="EMBL" id="GEP97759.1"/>
    </source>
</evidence>